<evidence type="ECO:0000256" key="5">
    <source>
        <dbReference type="ARBA" id="ARBA00023274"/>
    </source>
</evidence>
<proteinExistence type="inferred from homology"/>
<name>A0AAN6S6F0_9PEZI</name>
<dbReference type="EMBL" id="MU853780">
    <property type="protein sequence ID" value="KAK3941748.1"/>
    <property type="molecule type" value="Genomic_DNA"/>
</dbReference>
<evidence type="ECO:0000256" key="1">
    <source>
        <dbReference type="ARBA" id="ARBA00004173"/>
    </source>
</evidence>
<dbReference type="GO" id="GO:0003735">
    <property type="term" value="F:structural constituent of ribosome"/>
    <property type="evidence" value="ECO:0007669"/>
    <property type="project" value="UniProtKB-UniRule"/>
</dbReference>
<dbReference type="AlphaFoldDB" id="A0AAN6S6F0"/>
<organism evidence="8 9">
    <name type="scientific">Diplogelasinospora grovesii</name>
    <dbReference type="NCBI Taxonomy" id="303347"/>
    <lineage>
        <taxon>Eukaryota</taxon>
        <taxon>Fungi</taxon>
        <taxon>Dikarya</taxon>
        <taxon>Ascomycota</taxon>
        <taxon>Pezizomycotina</taxon>
        <taxon>Sordariomycetes</taxon>
        <taxon>Sordariomycetidae</taxon>
        <taxon>Sordariales</taxon>
        <taxon>Diplogelasinosporaceae</taxon>
        <taxon>Diplogelasinospora</taxon>
    </lineage>
</organism>
<sequence length="245" mass="28048">MGRHFRPQRVYQTASSFLATNLIPGKAGEAAPAWLKAVESIPPAELLTRPYPIQHTAPNPRAKKPHNIFRPTRITYPEDELRRDFYRDHPWELARPKMVLELDGKDARYRDWSKGLRQPGMPLSGESVVQRQLWLMENTPGMSKQMAYDIARREFYKLRQQEEMERRIAQEEARMVGAYFGKSQIQIGMELEDQTFEAWKAWAGQEIARIEAQRSAAYTSIGDMPDEVVAEDGEEAEAVGAGAMP</sequence>
<gene>
    <name evidence="8" type="ORF">QBC46DRAFT_381895</name>
</gene>
<dbReference type="InterPro" id="IPR016939">
    <property type="entry name" value="Ribosomal_mS23_fun"/>
</dbReference>
<evidence type="ECO:0000256" key="4">
    <source>
        <dbReference type="ARBA" id="ARBA00023128"/>
    </source>
</evidence>
<evidence type="ECO:0000256" key="7">
    <source>
        <dbReference type="SAM" id="MobiDB-lite"/>
    </source>
</evidence>
<dbReference type="Proteomes" id="UP001303473">
    <property type="component" value="Unassembled WGS sequence"/>
</dbReference>
<dbReference type="PIRSF" id="PIRSF029764">
    <property type="entry name" value="RSM25"/>
    <property type="match status" value="1"/>
</dbReference>
<keyword evidence="9" id="KW-1185">Reference proteome</keyword>
<feature type="region of interest" description="Disordered" evidence="7">
    <location>
        <begin position="51"/>
        <end position="70"/>
    </location>
</feature>
<keyword evidence="4 6" id="KW-0496">Mitochondrion</keyword>
<evidence type="ECO:0000313" key="9">
    <source>
        <dbReference type="Proteomes" id="UP001303473"/>
    </source>
</evidence>
<reference evidence="9" key="1">
    <citation type="journal article" date="2023" name="Mol. Phylogenet. Evol.">
        <title>Genome-scale phylogeny and comparative genomics of the fungal order Sordariales.</title>
        <authorList>
            <person name="Hensen N."/>
            <person name="Bonometti L."/>
            <person name="Westerberg I."/>
            <person name="Brannstrom I.O."/>
            <person name="Guillou S."/>
            <person name="Cros-Aarteil S."/>
            <person name="Calhoun S."/>
            <person name="Haridas S."/>
            <person name="Kuo A."/>
            <person name="Mondo S."/>
            <person name="Pangilinan J."/>
            <person name="Riley R."/>
            <person name="LaButti K."/>
            <person name="Andreopoulos B."/>
            <person name="Lipzen A."/>
            <person name="Chen C."/>
            <person name="Yan M."/>
            <person name="Daum C."/>
            <person name="Ng V."/>
            <person name="Clum A."/>
            <person name="Steindorff A."/>
            <person name="Ohm R.A."/>
            <person name="Martin F."/>
            <person name="Silar P."/>
            <person name="Natvig D.O."/>
            <person name="Lalanne C."/>
            <person name="Gautier V."/>
            <person name="Ament-Velasquez S.L."/>
            <person name="Kruys A."/>
            <person name="Hutchinson M.I."/>
            <person name="Powell A.J."/>
            <person name="Barry K."/>
            <person name="Miller A.N."/>
            <person name="Grigoriev I.V."/>
            <person name="Debuchy R."/>
            <person name="Gladieux P."/>
            <person name="Hiltunen Thoren M."/>
            <person name="Johannesson H."/>
        </authorList>
    </citation>
    <scope>NUCLEOTIDE SEQUENCE [LARGE SCALE GENOMIC DNA]</scope>
    <source>
        <strain evidence="9">CBS 340.73</strain>
    </source>
</reference>
<dbReference type="PANTHER" id="PTHR37799">
    <property type="entry name" value="37S RIBOSOMAL PROTEIN S25, MITOCHONDRIAL"/>
    <property type="match status" value="1"/>
</dbReference>
<evidence type="ECO:0000256" key="3">
    <source>
        <dbReference type="ARBA" id="ARBA00022980"/>
    </source>
</evidence>
<evidence type="ECO:0000313" key="8">
    <source>
        <dbReference type="EMBL" id="KAK3941748.1"/>
    </source>
</evidence>
<dbReference type="PANTHER" id="PTHR37799:SF1">
    <property type="entry name" value="SMALL RIBOSOMAL SUBUNIT PROTEIN MS23"/>
    <property type="match status" value="1"/>
</dbReference>
<comment type="similarity">
    <text evidence="2">Belongs to the mitochondrion-specific ribosomal protein mS23 family.</text>
</comment>
<evidence type="ECO:0000256" key="6">
    <source>
        <dbReference type="PIRNR" id="PIRNR029764"/>
    </source>
</evidence>
<keyword evidence="3 6" id="KW-0689">Ribosomal protein</keyword>
<protein>
    <recommendedName>
        <fullName evidence="6">37S ribosomal protein S25, mitochondrial</fullName>
    </recommendedName>
</protein>
<evidence type="ECO:0000256" key="2">
    <source>
        <dbReference type="ARBA" id="ARBA00009864"/>
    </source>
</evidence>
<dbReference type="CDD" id="cd23701">
    <property type="entry name" value="At1g26750"/>
    <property type="match status" value="1"/>
</dbReference>
<comment type="caution">
    <text evidence="8">The sequence shown here is derived from an EMBL/GenBank/DDBJ whole genome shotgun (WGS) entry which is preliminary data.</text>
</comment>
<dbReference type="GO" id="GO:0005763">
    <property type="term" value="C:mitochondrial small ribosomal subunit"/>
    <property type="evidence" value="ECO:0007669"/>
    <property type="project" value="UniProtKB-UniRule"/>
</dbReference>
<dbReference type="InterPro" id="IPR059242">
    <property type="entry name" value="mS23_dom"/>
</dbReference>
<keyword evidence="5 6" id="KW-0687">Ribonucleoprotein</keyword>
<accession>A0AAN6S6F0</accession>
<comment type="subunit">
    <text evidence="6">Component of the mitochondrial small ribosomal subunit.</text>
</comment>
<comment type="subcellular location">
    <subcellularLocation>
        <location evidence="1 6">Mitochondrion</location>
    </subcellularLocation>
</comment>
<dbReference type="Pfam" id="PF13741">
    <property type="entry name" value="MRP-S25"/>
    <property type="match status" value="1"/>
</dbReference>